<keyword evidence="6 10" id="KW-0560">Oxidoreductase</keyword>
<dbReference type="Pfam" id="PF00067">
    <property type="entry name" value="p450"/>
    <property type="match status" value="1"/>
</dbReference>
<proteinExistence type="inferred from homology"/>
<comment type="similarity">
    <text evidence="3 10">Belongs to the cytochrome P450 family.</text>
</comment>
<evidence type="ECO:0000256" key="10">
    <source>
        <dbReference type="RuleBase" id="RU000461"/>
    </source>
</evidence>
<evidence type="ECO:0000256" key="7">
    <source>
        <dbReference type="ARBA" id="ARBA00023004"/>
    </source>
</evidence>
<dbReference type="OrthoDB" id="2789670at2759"/>
<accession>A0A8H6YWZ4</accession>
<keyword evidence="5 9" id="KW-0479">Metal-binding</keyword>
<dbReference type="InterPro" id="IPR050364">
    <property type="entry name" value="Cytochrome_P450_fung"/>
</dbReference>
<dbReference type="AlphaFoldDB" id="A0A8H6YWZ4"/>
<dbReference type="InterPro" id="IPR017972">
    <property type="entry name" value="Cyt_P450_CS"/>
</dbReference>
<evidence type="ECO:0000313" key="11">
    <source>
        <dbReference type="EMBL" id="KAF7368625.1"/>
    </source>
</evidence>
<sequence length="483" mass="55018">MGLLSNETRLTALLCAFLAPAVYFLLRRREALSKRDRLPPGPKGYPIIGNYYDLPAEGSHLQYSEWKKSYGVSSGFPVNFRVYPTRCGLGWAIFTWKYDGEIHNRRKMVFQSINKDTMPHYEQHMHKEALDLARRILATPERFLFLIDRMTGTTIMRIAYGHAVYTEHDQWIGLANNMNHCFREASKVLEARAFKACYDSMNDMVNLPYNMVKKQVERQEAAPSMTRWLIEQNMNPDGSIANEHKIKEITAESFAAGADATEAMIKVFVLAMLANPDIQKKAQAYIDAVVADGRMPTFSDRPQLAYIDGILKEIMRWKVVAPIALPHQLTNDEEYNGYFIPAGTMVVPNSYECARDESIFPEPEEFRPERFTDGVKLFTDIVEPRDFAFGYGRRVCPGRQISDSTLWITIVTMLYVFDIRKAIGPDGQPIEPDLVLENSAAVSFPKPFICDFIPRSPQHIEILNATYESVLPSATTKLVPNMV</sequence>
<evidence type="ECO:0000256" key="9">
    <source>
        <dbReference type="PIRSR" id="PIRSR602401-1"/>
    </source>
</evidence>
<dbReference type="PANTHER" id="PTHR46300">
    <property type="entry name" value="P450, PUTATIVE (EUROFUNG)-RELATED-RELATED"/>
    <property type="match status" value="1"/>
</dbReference>
<evidence type="ECO:0000256" key="3">
    <source>
        <dbReference type="ARBA" id="ARBA00010617"/>
    </source>
</evidence>
<evidence type="ECO:0000256" key="5">
    <source>
        <dbReference type="ARBA" id="ARBA00022723"/>
    </source>
</evidence>
<keyword evidence="4 9" id="KW-0349">Heme</keyword>
<dbReference type="Proteomes" id="UP000620124">
    <property type="component" value="Unassembled WGS sequence"/>
</dbReference>
<feature type="binding site" description="axial binding residue" evidence="9">
    <location>
        <position position="396"/>
    </location>
    <ligand>
        <name>heme</name>
        <dbReference type="ChEBI" id="CHEBI:30413"/>
    </ligand>
    <ligandPart>
        <name>Fe</name>
        <dbReference type="ChEBI" id="CHEBI:18248"/>
    </ligandPart>
</feature>
<dbReference type="GO" id="GO:0004497">
    <property type="term" value="F:monooxygenase activity"/>
    <property type="evidence" value="ECO:0007669"/>
    <property type="project" value="UniProtKB-KW"/>
</dbReference>
<dbReference type="GO" id="GO:0005506">
    <property type="term" value="F:iron ion binding"/>
    <property type="evidence" value="ECO:0007669"/>
    <property type="project" value="InterPro"/>
</dbReference>
<protein>
    <submittedName>
        <fullName evidence="11">Cytochrome P450</fullName>
    </submittedName>
</protein>
<dbReference type="InterPro" id="IPR001128">
    <property type="entry name" value="Cyt_P450"/>
</dbReference>
<dbReference type="Gene3D" id="1.10.630.10">
    <property type="entry name" value="Cytochrome P450"/>
    <property type="match status" value="1"/>
</dbReference>
<dbReference type="SUPFAM" id="SSF48264">
    <property type="entry name" value="Cytochrome P450"/>
    <property type="match status" value="1"/>
</dbReference>
<keyword evidence="12" id="KW-1185">Reference proteome</keyword>
<dbReference type="PRINTS" id="PR00463">
    <property type="entry name" value="EP450I"/>
</dbReference>
<evidence type="ECO:0000256" key="6">
    <source>
        <dbReference type="ARBA" id="ARBA00023002"/>
    </source>
</evidence>
<evidence type="ECO:0000256" key="1">
    <source>
        <dbReference type="ARBA" id="ARBA00001971"/>
    </source>
</evidence>
<name>A0A8H6YWZ4_9AGAR</name>
<reference evidence="11" key="1">
    <citation type="submission" date="2020-05" db="EMBL/GenBank/DDBJ databases">
        <title>Mycena genomes resolve the evolution of fungal bioluminescence.</title>
        <authorList>
            <person name="Tsai I.J."/>
        </authorList>
    </citation>
    <scope>NUCLEOTIDE SEQUENCE</scope>
    <source>
        <strain evidence="11">CCC161011</strain>
    </source>
</reference>
<comment type="pathway">
    <text evidence="2">Secondary metabolite biosynthesis.</text>
</comment>
<dbReference type="EMBL" id="JACAZI010000002">
    <property type="protein sequence ID" value="KAF7368625.1"/>
    <property type="molecule type" value="Genomic_DNA"/>
</dbReference>
<evidence type="ECO:0000313" key="12">
    <source>
        <dbReference type="Proteomes" id="UP000620124"/>
    </source>
</evidence>
<comment type="caution">
    <text evidence="11">The sequence shown here is derived from an EMBL/GenBank/DDBJ whole genome shotgun (WGS) entry which is preliminary data.</text>
</comment>
<comment type="cofactor">
    <cofactor evidence="1 9">
        <name>heme</name>
        <dbReference type="ChEBI" id="CHEBI:30413"/>
    </cofactor>
</comment>
<keyword evidence="8 10" id="KW-0503">Monooxygenase</keyword>
<evidence type="ECO:0000256" key="2">
    <source>
        <dbReference type="ARBA" id="ARBA00005179"/>
    </source>
</evidence>
<keyword evidence="7 9" id="KW-0408">Iron</keyword>
<dbReference type="GO" id="GO:0020037">
    <property type="term" value="F:heme binding"/>
    <property type="evidence" value="ECO:0007669"/>
    <property type="project" value="InterPro"/>
</dbReference>
<dbReference type="GO" id="GO:0016705">
    <property type="term" value="F:oxidoreductase activity, acting on paired donors, with incorporation or reduction of molecular oxygen"/>
    <property type="evidence" value="ECO:0007669"/>
    <property type="project" value="InterPro"/>
</dbReference>
<dbReference type="PROSITE" id="PS00086">
    <property type="entry name" value="CYTOCHROME_P450"/>
    <property type="match status" value="1"/>
</dbReference>
<dbReference type="PANTHER" id="PTHR46300:SF7">
    <property type="entry name" value="P450, PUTATIVE (EUROFUNG)-RELATED"/>
    <property type="match status" value="1"/>
</dbReference>
<dbReference type="InterPro" id="IPR002401">
    <property type="entry name" value="Cyt_P450_E_grp-I"/>
</dbReference>
<dbReference type="GO" id="GO:0016020">
    <property type="term" value="C:membrane"/>
    <property type="evidence" value="ECO:0007669"/>
    <property type="project" value="UniProtKB-SubCell"/>
</dbReference>
<evidence type="ECO:0000256" key="4">
    <source>
        <dbReference type="ARBA" id="ARBA00022617"/>
    </source>
</evidence>
<gene>
    <name evidence="11" type="ORF">MVEN_00186500</name>
</gene>
<dbReference type="InterPro" id="IPR036396">
    <property type="entry name" value="Cyt_P450_sf"/>
</dbReference>
<evidence type="ECO:0000256" key="8">
    <source>
        <dbReference type="ARBA" id="ARBA00023033"/>
    </source>
</evidence>
<organism evidence="11 12">
    <name type="scientific">Mycena venus</name>
    <dbReference type="NCBI Taxonomy" id="2733690"/>
    <lineage>
        <taxon>Eukaryota</taxon>
        <taxon>Fungi</taxon>
        <taxon>Dikarya</taxon>
        <taxon>Basidiomycota</taxon>
        <taxon>Agaricomycotina</taxon>
        <taxon>Agaricomycetes</taxon>
        <taxon>Agaricomycetidae</taxon>
        <taxon>Agaricales</taxon>
        <taxon>Marasmiineae</taxon>
        <taxon>Mycenaceae</taxon>
        <taxon>Mycena</taxon>
    </lineage>
</organism>